<evidence type="ECO:0000256" key="2">
    <source>
        <dbReference type="ARBA" id="ARBA00022448"/>
    </source>
</evidence>
<feature type="transmembrane region" description="Helical" evidence="9">
    <location>
        <begin position="129"/>
        <end position="151"/>
    </location>
</feature>
<dbReference type="EMBL" id="JARRAF010000010">
    <property type="protein sequence ID" value="MDK2124519.1"/>
    <property type="molecule type" value="Genomic_DNA"/>
</dbReference>
<keyword evidence="4 9" id="KW-0812">Transmembrane</keyword>
<comment type="subcellular location">
    <subcellularLocation>
        <location evidence="1">Cell membrane</location>
        <topology evidence="1">Multi-pass membrane protein</topology>
    </subcellularLocation>
    <subcellularLocation>
        <location evidence="8">Membrane</location>
        <topology evidence="8">Multi-pass membrane protein</topology>
    </subcellularLocation>
</comment>
<evidence type="ECO:0000256" key="9">
    <source>
        <dbReference type="SAM" id="Phobius"/>
    </source>
</evidence>
<keyword evidence="12" id="KW-1185">Reference proteome</keyword>
<evidence type="ECO:0000256" key="7">
    <source>
        <dbReference type="ARBA" id="ARBA00023136"/>
    </source>
</evidence>
<dbReference type="InterPro" id="IPR050790">
    <property type="entry name" value="ExbB/TolQ_transport"/>
</dbReference>
<evidence type="ECO:0000256" key="6">
    <source>
        <dbReference type="ARBA" id="ARBA00022989"/>
    </source>
</evidence>
<evidence type="ECO:0000313" key="12">
    <source>
        <dbReference type="Proteomes" id="UP001172778"/>
    </source>
</evidence>
<feature type="domain" description="MotA/TolQ/ExbB proton channel" evidence="10">
    <location>
        <begin position="88"/>
        <end position="208"/>
    </location>
</feature>
<evidence type="ECO:0000256" key="1">
    <source>
        <dbReference type="ARBA" id="ARBA00004651"/>
    </source>
</evidence>
<dbReference type="PANTHER" id="PTHR30625">
    <property type="entry name" value="PROTEIN TOLQ"/>
    <property type="match status" value="1"/>
</dbReference>
<feature type="transmembrane region" description="Helical" evidence="9">
    <location>
        <begin position="21"/>
        <end position="48"/>
    </location>
</feature>
<keyword evidence="6 9" id="KW-1133">Transmembrane helix</keyword>
<sequence length="248" mass="26517">MIPSPDGVLVKMFQSGSLIDFIIEISILSFGLIPLMAVMLLGVIAIVIERFYYFVRVVKAGEAMEHDLELVKPQNVDQLSQVAKHYENAPQSKIISAAITVRGQSAEAMDRQIEEALLWQLPKLDRNMWMLDTAVTLGPLLGLFGTIAGMIESFNAIGLGGSGAAGKVTGGIGHALMATACGLLIAIIGVCFLNYFNKRIRIAMHQMELIKTMVINRLCNTPSSTAAVADKSTSTAGVNAAALKPQGA</sequence>
<evidence type="ECO:0000256" key="3">
    <source>
        <dbReference type="ARBA" id="ARBA00022475"/>
    </source>
</evidence>
<feature type="transmembrane region" description="Helical" evidence="9">
    <location>
        <begin position="171"/>
        <end position="196"/>
    </location>
</feature>
<comment type="caution">
    <text evidence="11">The sequence shown here is derived from an EMBL/GenBank/DDBJ whole genome shotgun (WGS) entry which is preliminary data.</text>
</comment>
<evidence type="ECO:0000256" key="4">
    <source>
        <dbReference type="ARBA" id="ARBA00022692"/>
    </source>
</evidence>
<reference evidence="11" key="1">
    <citation type="submission" date="2023-03" db="EMBL/GenBank/DDBJ databases">
        <title>Chitinimonas shenzhenensis gen. nov., sp. nov., a novel member of family Burkholderiaceae isolated from activated sludge collected in Shen Zhen, China.</title>
        <authorList>
            <person name="Wang X."/>
        </authorList>
    </citation>
    <scope>NUCLEOTIDE SEQUENCE</scope>
    <source>
        <strain evidence="11">DQS-5</strain>
    </source>
</reference>
<evidence type="ECO:0000313" key="11">
    <source>
        <dbReference type="EMBL" id="MDK2124519.1"/>
    </source>
</evidence>
<protein>
    <submittedName>
        <fullName evidence="11">MotA/TolQ/ExbB proton channel family protein</fullName>
    </submittedName>
</protein>
<dbReference type="Proteomes" id="UP001172778">
    <property type="component" value="Unassembled WGS sequence"/>
</dbReference>
<keyword evidence="2 8" id="KW-0813">Transport</keyword>
<accession>A0ABT7DWS2</accession>
<evidence type="ECO:0000256" key="5">
    <source>
        <dbReference type="ARBA" id="ARBA00022927"/>
    </source>
</evidence>
<keyword evidence="5 8" id="KW-0653">Protein transport</keyword>
<gene>
    <name evidence="11" type="ORF">PZA18_10685</name>
</gene>
<comment type="similarity">
    <text evidence="8">Belongs to the exbB/tolQ family.</text>
</comment>
<dbReference type="InterPro" id="IPR002898">
    <property type="entry name" value="MotA_ExbB_proton_chnl"/>
</dbReference>
<name>A0ABT7DWS2_9NEIS</name>
<organism evidence="11 12">
    <name type="scientific">Parachitinimonas caeni</name>
    <dbReference type="NCBI Taxonomy" id="3031301"/>
    <lineage>
        <taxon>Bacteria</taxon>
        <taxon>Pseudomonadati</taxon>
        <taxon>Pseudomonadota</taxon>
        <taxon>Betaproteobacteria</taxon>
        <taxon>Neisseriales</taxon>
        <taxon>Chitinibacteraceae</taxon>
        <taxon>Parachitinimonas</taxon>
    </lineage>
</organism>
<dbReference type="PANTHER" id="PTHR30625:SF15">
    <property type="entry name" value="BIOPOLYMER TRANSPORT PROTEIN EXBB"/>
    <property type="match status" value="1"/>
</dbReference>
<keyword evidence="3" id="KW-1003">Cell membrane</keyword>
<evidence type="ECO:0000259" key="10">
    <source>
        <dbReference type="Pfam" id="PF01618"/>
    </source>
</evidence>
<dbReference type="Pfam" id="PF01618">
    <property type="entry name" value="MotA_ExbB"/>
    <property type="match status" value="1"/>
</dbReference>
<keyword evidence="7 9" id="KW-0472">Membrane</keyword>
<evidence type="ECO:0000256" key="8">
    <source>
        <dbReference type="RuleBase" id="RU004057"/>
    </source>
</evidence>
<dbReference type="RefSeq" id="WP_284100881.1">
    <property type="nucleotide sequence ID" value="NZ_JARRAF010000010.1"/>
</dbReference>
<proteinExistence type="inferred from homology"/>